<name>A0A1R1YFP2_9FUNG</name>
<dbReference type="EMBL" id="LSSM01001627">
    <property type="protein sequence ID" value="OMJ25516.1"/>
    <property type="molecule type" value="Genomic_DNA"/>
</dbReference>
<comment type="caution">
    <text evidence="1">The sequence shown here is derived from an EMBL/GenBank/DDBJ whole genome shotgun (WGS) entry which is preliminary data.</text>
</comment>
<organism evidence="1 2">
    <name type="scientific">Smittium culicis</name>
    <dbReference type="NCBI Taxonomy" id="133412"/>
    <lineage>
        <taxon>Eukaryota</taxon>
        <taxon>Fungi</taxon>
        <taxon>Fungi incertae sedis</taxon>
        <taxon>Zoopagomycota</taxon>
        <taxon>Kickxellomycotina</taxon>
        <taxon>Harpellomycetes</taxon>
        <taxon>Harpellales</taxon>
        <taxon>Legeriomycetaceae</taxon>
        <taxon>Smittium</taxon>
    </lineage>
</organism>
<sequence length="218" mass="24620">MVLDVSNKFSINKLDTPKYPRYFGSVASNSAEYSNIFSPRRLLSYSKGLQDFQNLAEKDENIDLNKSYDSLHIKDISNLSDYKFEKKKLNATSTSTKIDKLYNLDDDAIIDQGFEGTIVKPKLRIGQLGLKKAREIKKRAKRTSSYIATSNRNSRIFSITEAQPESIASIFESAGIKLAKCDSKINNFYSNCEDDKFVLFDTCNVDVVDTSKCLGADR</sequence>
<proteinExistence type="predicted"/>
<keyword evidence="2" id="KW-1185">Reference proteome</keyword>
<accession>A0A1R1YFP2</accession>
<gene>
    <name evidence="1" type="ORF">AYI69_g4261</name>
</gene>
<evidence type="ECO:0000313" key="1">
    <source>
        <dbReference type="EMBL" id="OMJ25516.1"/>
    </source>
</evidence>
<protein>
    <submittedName>
        <fullName evidence="1">Uncharacterized protein</fullName>
    </submittedName>
</protein>
<dbReference type="Proteomes" id="UP000187429">
    <property type="component" value="Unassembled WGS sequence"/>
</dbReference>
<dbReference type="AlphaFoldDB" id="A0A1R1YFP2"/>
<evidence type="ECO:0000313" key="2">
    <source>
        <dbReference type="Proteomes" id="UP000187429"/>
    </source>
</evidence>
<reference evidence="2" key="1">
    <citation type="submission" date="2017-01" db="EMBL/GenBank/DDBJ databases">
        <authorList>
            <person name="Wang Y."/>
            <person name="White M."/>
            <person name="Kvist S."/>
            <person name="Moncalvo J.-M."/>
        </authorList>
    </citation>
    <scope>NUCLEOTIDE SEQUENCE [LARGE SCALE GENOMIC DNA]</scope>
    <source>
        <strain evidence="2">ID-206-W2</strain>
    </source>
</reference>